<keyword evidence="1" id="KW-0328">Glycosyltransferase</keyword>
<accession>A0AAW7JP48</accession>
<gene>
    <name evidence="1" type="ORF">QVN40_02660</name>
</gene>
<keyword evidence="1" id="KW-0808">Transferase</keyword>
<dbReference type="Gene3D" id="3.40.50.2000">
    <property type="entry name" value="Glycogen Phosphorylase B"/>
    <property type="match status" value="2"/>
</dbReference>
<reference evidence="1" key="2">
    <citation type="submission" date="2023-08" db="EMBL/GenBank/DDBJ databases">
        <title>Identification and characterization of horizontal gene transfer across gut microbiota members of farm animals based on homology search.</title>
        <authorList>
            <person name="Schwarzerova J."/>
            <person name="Nykrynova M."/>
            <person name="Jureckova K."/>
            <person name="Cejkova D."/>
            <person name="Rychlik I."/>
        </authorList>
    </citation>
    <scope>NUCLEOTIDE SEQUENCE</scope>
    <source>
        <strain evidence="1">15_COKtk</strain>
    </source>
</reference>
<dbReference type="PANTHER" id="PTHR12526">
    <property type="entry name" value="GLYCOSYLTRANSFERASE"/>
    <property type="match status" value="1"/>
</dbReference>
<comment type="caution">
    <text evidence="1">The sequence shown here is derived from an EMBL/GenBank/DDBJ whole genome shotgun (WGS) entry which is preliminary data.</text>
</comment>
<dbReference type="SUPFAM" id="SSF53756">
    <property type="entry name" value="UDP-Glycosyltransferase/glycogen phosphorylase"/>
    <property type="match status" value="1"/>
</dbReference>
<dbReference type="CDD" id="cd03801">
    <property type="entry name" value="GT4_PimA-like"/>
    <property type="match status" value="1"/>
</dbReference>
<evidence type="ECO:0000313" key="1">
    <source>
        <dbReference type="EMBL" id="MDN0068604.1"/>
    </source>
</evidence>
<protein>
    <submittedName>
        <fullName evidence="1">Glycosyltransferase family 4 protein</fullName>
        <ecNumber evidence="1">2.4.-.-</ecNumber>
    </submittedName>
</protein>
<dbReference type="RefSeq" id="WP_289826682.1">
    <property type="nucleotide sequence ID" value="NZ_JAUEIR010000002.1"/>
</dbReference>
<evidence type="ECO:0000313" key="2">
    <source>
        <dbReference type="Proteomes" id="UP001168505"/>
    </source>
</evidence>
<name>A0AAW7JP48_9ACTN</name>
<dbReference type="GO" id="GO:0016757">
    <property type="term" value="F:glycosyltransferase activity"/>
    <property type="evidence" value="ECO:0007669"/>
    <property type="project" value="UniProtKB-KW"/>
</dbReference>
<dbReference type="Pfam" id="PF13692">
    <property type="entry name" value="Glyco_trans_1_4"/>
    <property type="match status" value="1"/>
</dbReference>
<dbReference type="AlphaFoldDB" id="A0AAW7JP48"/>
<sequence>MSTLLFNPIDRLRPVGGPCGYLYNLQSGLESLGASDRVDFLPPCHTGAFGFIRSKLWDKAPLSLRERYRRLKQKSDYETLLSAQSSNASLIFNYAQVHFHSPVSLYQCREELSKYEGTVILTSHSPCACHIELFDSISTEYGERFASECGDLSVIDEYAFNRADILVFPTEYSVEPYLNSWPRFAEIIKNKRLMYLLTGIKEPSPKVERSSVRELYNIPESAFVVCYTGRHNEIKGYDLLKEAAEPLLESHPNIVFLVAGKQAPLRGIDHSRWIEAGWTDDPHSLMRASDLFVLPNRETYFDLVLLEALAVGIPVLATRTGGNKWFSQQDGIILVDPNPSSLKRGICQLVSKDKEALQKMGLSNRALYEREFTNEVFACRYLKLLEEIDSRNA</sequence>
<dbReference type="EMBL" id="JAUEIR010000002">
    <property type="protein sequence ID" value="MDN0068604.1"/>
    <property type="molecule type" value="Genomic_DNA"/>
</dbReference>
<reference evidence="1" key="1">
    <citation type="submission" date="2023-06" db="EMBL/GenBank/DDBJ databases">
        <authorList>
            <person name="Zeman M."/>
            <person name="Kubasova T."/>
            <person name="Jahodarova E."/>
            <person name="Nykrynova M."/>
            <person name="Rychlik I."/>
        </authorList>
    </citation>
    <scope>NUCLEOTIDE SEQUENCE</scope>
    <source>
        <strain evidence="1">15_COKtk</strain>
    </source>
</reference>
<dbReference type="EC" id="2.4.-.-" evidence="1"/>
<dbReference type="Proteomes" id="UP001168505">
    <property type="component" value="Unassembled WGS sequence"/>
</dbReference>
<proteinExistence type="predicted"/>
<organism evidence="1 2">
    <name type="scientific">Collinsella ihumii</name>
    <dbReference type="NCBI Taxonomy" id="1720204"/>
    <lineage>
        <taxon>Bacteria</taxon>
        <taxon>Bacillati</taxon>
        <taxon>Actinomycetota</taxon>
        <taxon>Coriobacteriia</taxon>
        <taxon>Coriobacteriales</taxon>
        <taxon>Coriobacteriaceae</taxon>
        <taxon>Collinsella</taxon>
    </lineage>
</organism>